<accession>A0A158DYS9</accession>
<evidence type="ECO:0000256" key="2">
    <source>
        <dbReference type="ARBA" id="ARBA00022692"/>
    </source>
</evidence>
<dbReference type="RefSeq" id="WP_062609562.1">
    <property type="nucleotide sequence ID" value="NZ_FCOX02000039.1"/>
</dbReference>
<comment type="caution">
    <text evidence="7">The sequence shown here is derived from an EMBL/GenBank/DDBJ whole genome shotgun (WGS) entry which is preliminary data.</text>
</comment>
<feature type="transmembrane region" description="Helical" evidence="5">
    <location>
        <begin position="31"/>
        <end position="54"/>
    </location>
</feature>
<dbReference type="GO" id="GO:0005886">
    <property type="term" value="C:plasma membrane"/>
    <property type="evidence" value="ECO:0007669"/>
    <property type="project" value="UniProtKB-SubCell"/>
</dbReference>
<dbReference type="GO" id="GO:0005524">
    <property type="term" value="F:ATP binding"/>
    <property type="evidence" value="ECO:0007669"/>
    <property type="project" value="InterPro"/>
</dbReference>
<keyword evidence="4 5" id="KW-0472">Membrane</keyword>
<dbReference type="Gene3D" id="1.20.1560.10">
    <property type="entry name" value="ABC transporter type 1, transmembrane domain"/>
    <property type="match status" value="1"/>
</dbReference>
<evidence type="ECO:0000313" key="8">
    <source>
        <dbReference type="Proteomes" id="UP000071859"/>
    </source>
</evidence>
<dbReference type="SUPFAM" id="SSF90123">
    <property type="entry name" value="ABC transporter transmembrane region"/>
    <property type="match status" value="1"/>
</dbReference>
<evidence type="ECO:0000256" key="3">
    <source>
        <dbReference type="ARBA" id="ARBA00022989"/>
    </source>
</evidence>
<dbReference type="Proteomes" id="UP000071859">
    <property type="component" value="Unassembled WGS sequence"/>
</dbReference>
<evidence type="ECO:0000256" key="4">
    <source>
        <dbReference type="ARBA" id="ARBA00023136"/>
    </source>
</evidence>
<evidence type="ECO:0000313" key="7">
    <source>
        <dbReference type="EMBL" id="SAK99570.1"/>
    </source>
</evidence>
<proteinExistence type="predicted"/>
<comment type="subcellular location">
    <subcellularLocation>
        <location evidence="1">Cell membrane</location>
        <topology evidence="1">Multi-pass membrane protein</topology>
    </subcellularLocation>
</comment>
<keyword evidence="8" id="KW-1185">Reference proteome</keyword>
<reference evidence="7" key="1">
    <citation type="submission" date="2016-01" db="EMBL/GenBank/DDBJ databases">
        <authorList>
            <person name="Peeters C."/>
        </authorList>
    </citation>
    <scope>NUCLEOTIDE SEQUENCE</scope>
    <source>
        <strain evidence="7">LMG 29321</strain>
    </source>
</reference>
<sequence>MTASVSSKAQRTLVRRRIVADLWSAVWAWRYQTAAAIVLMIGARLAVVSVPLLLKRVIDEFSHPAASVVFPVFLVLAYVLLRYLGDVLNDARDVVFSIVTQRTVASFTERTFAHLHALGARFHAQRETGAVVRDVQKGADGIGFLSCR</sequence>
<evidence type="ECO:0000259" key="6">
    <source>
        <dbReference type="PROSITE" id="PS50929"/>
    </source>
</evidence>
<dbReference type="InterPro" id="IPR011527">
    <property type="entry name" value="ABC1_TM_dom"/>
</dbReference>
<feature type="domain" description="ABC transmembrane type-1" evidence="6">
    <location>
        <begin position="34"/>
        <end position="148"/>
    </location>
</feature>
<keyword evidence="2 5" id="KW-0812">Transmembrane</keyword>
<name>A0A158DYS9_9BURK</name>
<dbReference type="EMBL" id="FCOX02000039">
    <property type="protein sequence ID" value="SAK99570.1"/>
    <property type="molecule type" value="Genomic_DNA"/>
</dbReference>
<dbReference type="AlphaFoldDB" id="A0A158DYS9"/>
<dbReference type="InterPro" id="IPR036640">
    <property type="entry name" value="ABC1_TM_sf"/>
</dbReference>
<feature type="transmembrane region" description="Helical" evidence="5">
    <location>
        <begin position="66"/>
        <end position="85"/>
    </location>
</feature>
<dbReference type="GO" id="GO:0140359">
    <property type="term" value="F:ABC-type transporter activity"/>
    <property type="evidence" value="ECO:0007669"/>
    <property type="project" value="InterPro"/>
</dbReference>
<gene>
    <name evidence="7" type="ORF">AWB78_05803</name>
</gene>
<keyword evidence="3 5" id="KW-1133">Transmembrane helix</keyword>
<dbReference type="PROSITE" id="PS50929">
    <property type="entry name" value="ABC_TM1F"/>
    <property type="match status" value="1"/>
</dbReference>
<protein>
    <submittedName>
        <fullName evidence="7">Response regulator receiver protein</fullName>
    </submittedName>
</protein>
<evidence type="ECO:0000256" key="1">
    <source>
        <dbReference type="ARBA" id="ARBA00004651"/>
    </source>
</evidence>
<evidence type="ECO:0000256" key="5">
    <source>
        <dbReference type="SAM" id="Phobius"/>
    </source>
</evidence>
<organism evidence="7 8">
    <name type="scientific">Caballeronia calidae</name>
    <dbReference type="NCBI Taxonomy" id="1777139"/>
    <lineage>
        <taxon>Bacteria</taxon>
        <taxon>Pseudomonadati</taxon>
        <taxon>Pseudomonadota</taxon>
        <taxon>Betaproteobacteria</taxon>
        <taxon>Burkholderiales</taxon>
        <taxon>Burkholderiaceae</taxon>
        <taxon>Caballeronia</taxon>
    </lineage>
</organism>